<dbReference type="Pfam" id="PF01535">
    <property type="entry name" value="PPR"/>
    <property type="match status" value="2"/>
</dbReference>
<dbReference type="AlphaFoldDB" id="A0AAF0UZN6"/>
<reference evidence="3" key="1">
    <citation type="submission" date="2023-08" db="EMBL/GenBank/DDBJ databases">
        <title>A de novo genome assembly of Solanum verrucosum Schlechtendal, a Mexican diploid species geographically isolated from the other diploid A-genome species in potato relatives.</title>
        <authorList>
            <person name="Hosaka K."/>
        </authorList>
    </citation>
    <scope>NUCLEOTIDE SEQUENCE</scope>
    <source>
        <tissue evidence="3">Young leaves</tissue>
    </source>
</reference>
<dbReference type="EMBL" id="CP133622">
    <property type="protein sequence ID" value="WMV53981.1"/>
    <property type="molecule type" value="Genomic_DNA"/>
</dbReference>
<dbReference type="InterPro" id="IPR002885">
    <property type="entry name" value="PPR_rpt"/>
</dbReference>
<dbReference type="PANTHER" id="PTHR47926:SF452">
    <property type="entry name" value="PENTATRICOPEPTIDE REPEAT-CONTAINING PROTEIN"/>
    <property type="match status" value="1"/>
</dbReference>
<sequence>MVSALVQNGLDDEALMLVYEMQKLRVAIDEITITILLFAASNLRDREIGKQTHAYLLRHNIQFEGMESYLIDMYAKSNMIREAQAIFQSNVTNDKDQATWNAMIAENTQNGLIEQSFVVFKEMLEQNVKPNAVTLASILPSCSQSGSIAIGKQLHCFAILNLFENNVYVISALVDIYSKSGIIDYAESVFLKSPEKNSVTLMFTKKNSVTYTNMILGYGQHGMGRKALTLCYSLRQNGLEPDDVTFLESVSTQTF</sequence>
<dbReference type="NCBIfam" id="TIGR00756">
    <property type="entry name" value="PPR"/>
    <property type="match status" value="2"/>
</dbReference>
<feature type="repeat" description="PPR" evidence="2">
    <location>
        <begin position="207"/>
        <end position="241"/>
    </location>
</feature>
<feature type="repeat" description="PPR" evidence="2">
    <location>
        <begin position="96"/>
        <end position="130"/>
    </location>
</feature>
<dbReference type="Gene3D" id="1.25.40.10">
    <property type="entry name" value="Tetratricopeptide repeat domain"/>
    <property type="match status" value="2"/>
</dbReference>
<evidence type="ECO:0000313" key="3">
    <source>
        <dbReference type="EMBL" id="WMV53981.1"/>
    </source>
</evidence>
<dbReference type="Proteomes" id="UP001234989">
    <property type="component" value="Chromosome 11"/>
</dbReference>
<name>A0AAF0UZN6_SOLVR</name>
<dbReference type="Pfam" id="PF13041">
    <property type="entry name" value="PPR_2"/>
    <property type="match status" value="2"/>
</dbReference>
<evidence type="ECO:0000256" key="2">
    <source>
        <dbReference type="PROSITE-ProRule" id="PRU00708"/>
    </source>
</evidence>
<keyword evidence="4" id="KW-1185">Reference proteome</keyword>
<accession>A0AAF0UZN6</accession>
<protein>
    <recommendedName>
        <fullName evidence="5">Pentatricopeptide repeat-containing protein</fullName>
    </recommendedName>
</protein>
<evidence type="ECO:0000256" key="1">
    <source>
        <dbReference type="ARBA" id="ARBA00022737"/>
    </source>
</evidence>
<dbReference type="GO" id="GO:0009451">
    <property type="term" value="P:RNA modification"/>
    <property type="evidence" value="ECO:0007669"/>
    <property type="project" value="InterPro"/>
</dbReference>
<evidence type="ECO:0008006" key="5">
    <source>
        <dbReference type="Google" id="ProtNLM"/>
    </source>
</evidence>
<dbReference type="PROSITE" id="PS51375">
    <property type="entry name" value="PPR"/>
    <property type="match status" value="2"/>
</dbReference>
<dbReference type="GO" id="GO:0003723">
    <property type="term" value="F:RNA binding"/>
    <property type="evidence" value="ECO:0007669"/>
    <property type="project" value="InterPro"/>
</dbReference>
<organism evidence="3 4">
    <name type="scientific">Solanum verrucosum</name>
    <dbReference type="NCBI Taxonomy" id="315347"/>
    <lineage>
        <taxon>Eukaryota</taxon>
        <taxon>Viridiplantae</taxon>
        <taxon>Streptophyta</taxon>
        <taxon>Embryophyta</taxon>
        <taxon>Tracheophyta</taxon>
        <taxon>Spermatophyta</taxon>
        <taxon>Magnoliopsida</taxon>
        <taxon>eudicotyledons</taxon>
        <taxon>Gunneridae</taxon>
        <taxon>Pentapetalae</taxon>
        <taxon>asterids</taxon>
        <taxon>lamiids</taxon>
        <taxon>Solanales</taxon>
        <taxon>Solanaceae</taxon>
        <taxon>Solanoideae</taxon>
        <taxon>Solaneae</taxon>
        <taxon>Solanum</taxon>
    </lineage>
</organism>
<keyword evidence="1" id="KW-0677">Repeat</keyword>
<dbReference type="PANTHER" id="PTHR47926">
    <property type="entry name" value="PENTATRICOPEPTIDE REPEAT-CONTAINING PROTEIN"/>
    <property type="match status" value="1"/>
</dbReference>
<gene>
    <name evidence="3" type="ORF">MTR67_047366</name>
</gene>
<dbReference type="InterPro" id="IPR046960">
    <property type="entry name" value="PPR_At4g14850-like_plant"/>
</dbReference>
<dbReference type="InterPro" id="IPR011990">
    <property type="entry name" value="TPR-like_helical_dom_sf"/>
</dbReference>
<proteinExistence type="predicted"/>
<evidence type="ECO:0000313" key="4">
    <source>
        <dbReference type="Proteomes" id="UP001234989"/>
    </source>
</evidence>